<organism evidence="1 2">
    <name type="scientific">Cupriavidus taiwanensis</name>
    <dbReference type="NCBI Taxonomy" id="164546"/>
    <lineage>
        <taxon>Bacteria</taxon>
        <taxon>Pseudomonadati</taxon>
        <taxon>Pseudomonadota</taxon>
        <taxon>Betaproteobacteria</taxon>
        <taxon>Burkholderiales</taxon>
        <taxon>Burkholderiaceae</taxon>
        <taxon>Cupriavidus</taxon>
    </lineage>
</organism>
<dbReference type="AlphaFoldDB" id="A0A975XIX6"/>
<protein>
    <submittedName>
        <fullName evidence="1">Uncharacterized protein</fullName>
    </submittedName>
</protein>
<reference evidence="1 2" key="1">
    <citation type="submission" date="2018-01" db="EMBL/GenBank/DDBJ databases">
        <authorList>
            <person name="Clerissi C."/>
        </authorList>
    </citation>
    <scope>NUCLEOTIDE SEQUENCE [LARGE SCALE GENOMIC DNA]</scope>
    <source>
        <strain evidence="1">Cupriavidus sp. LMG 19464</strain>
        <plasmid evidence="2">cbm2587_p</plasmid>
    </source>
</reference>
<proteinExistence type="predicted"/>
<dbReference type="Proteomes" id="UP000256780">
    <property type="component" value="Plasmid CBM2587_p"/>
</dbReference>
<name>A0A975XIX6_9BURK</name>
<dbReference type="EMBL" id="OFSQ01000040">
    <property type="protein sequence ID" value="SOY73396.1"/>
    <property type="molecule type" value="Genomic_DNA"/>
</dbReference>
<comment type="caution">
    <text evidence="1">The sequence shown here is derived from an EMBL/GenBank/DDBJ whole genome shotgun (WGS) entry which is preliminary data.</text>
</comment>
<evidence type="ECO:0000313" key="2">
    <source>
        <dbReference type="Proteomes" id="UP000256780"/>
    </source>
</evidence>
<accession>A0A975XIX6</accession>
<sequence>MPRLVPLAFRPVPRAAATPFNGHRYLALRPICASPHSWALIPAGTQRTSRFGSFGCIH</sequence>
<evidence type="ECO:0000313" key="1">
    <source>
        <dbReference type="EMBL" id="SOY73396.1"/>
    </source>
</evidence>
<gene>
    <name evidence="1" type="ORF">CBM2587_P20033</name>
</gene>
<geneLocation type="plasmid" evidence="2">
    <name>cbm2587_p</name>
</geneLocation>